<dbReference type="InterPro" id="IPR036052">
    <property type="entry name" value="TrpB-like_PALP_sf"/>
</dbReference>
<evidence type="ECO:0008006" key="5">
    <source>
        <dbReference type="Google" id="ProtNLM"/>
    </source>
</evidence>
<protein>
    <recommendedName>
        <fullName evidence="5">Tryptophan synthase beta chain-like PALP domain-containing protein</fullName>
    </recommendedName>
</protein>
<keyword evidence="3" id="KW-0663">Pyridoxal phosphate</keyword>
<proteinExistence type="inferred from homology"/>
<dbReference type="AlphaFoldDB" id="A0A381QWK6"/>
<dbReference type="SUPFAM" id="SSF53686">
    <property type="entry name" value="Tryptophan synthase beta subunit-like PLP-dependent enzymes"/>
    <property type="match status" value="1"/>
</dbReference>
<evidence type="ECO:0000313" key="4">
    <source>
        <dbReference type="EMBL" id="SUZ81923.1"/>
    </source>
</evidence>
<comment type="similarity">
    <text evidence="2">Belongs to the ACC deaminase/D-cysteine desulfhydrase family.</text>
</comment>
<dbReference type="GO" id="GO:0019148">
    <property type="term" value="F:D-cysteine desulfhydrase activity"/>
    <property type="evidence" value="ECO:0007669"/>
    <property type="project" value="TreeGrafter"/>
</dbReference>
<evidence type="ECO:0000256" key="2">
    <source>
        <dbReference type="ARBA" id="ARBA00008639"/>
    </source>
</evidence>
<dbReference type="PANTHER" id="PTHR43780">
    <property type="entry name" value="1-AMINOCYCLOPROPANE-1-CARBOXYLATE DEAMINASE-RELATED"/>
    <property type="match status" value="1"/>
</dbReference>
<dbReference type="EMBL" id="UINC01001483">
    <property type="protein sequence ID" value="SUZ81923.1"/>
    <property type="molecule type" value="Genomic_DNA"/>
</dbReference>
<reference evidence="4" key="1">
    <citation type="submission" date="2018-05" db="EMBL/GenBank/DDBJ databases">
        <authorList>
            <person name="Lanie J.A."/>
            <person name="Ng W.-L."/>
            <person name="Kazmierczak K.M."/>
            <person name="Andrzejewski T.M."/>
            <person name="Davidsen T.M."/>
            <person name="Wayne K.J."/>
            <person name="Tettelin H."/>
            <person name="Glass J.I."/>
            <person name="Rusch D."/>
            <person name="Podicherti R."/>
            <person name="Tsui H.-C.T."/>
            <person name="Winkler M.E."/>
        </authorList>
    </citation>
    <scope>NUCLEOTIDE SEQUENCE</scope>
</reference>
<accession>A0A381QWK6</accession>
<name>A0A381QWK6_9ZZZZ</name>
<feature type="non-terminal residue" evidence="4">
    <location>
        <position position="1"/>
    </location>
</feature>
<sequence>MSGNLELKIAPPRIDEIRLSILDQRSLTLNVLRLDQIHPLVTGNKWFKLERNIAHIQKKGFTRVLSFGGAYSNHIRALASVGKILNIETIGIIRGELAEPLNPVLEFAQEQGMLLHSIDRASYRQKYKDKLLDKLRSRFGDFYLLPEGGSNELAVKGCEALADFVPKVSDQSRSCVALPCGTGATMAGLVRGLACRREVTVLGFSVLKAPGHLAAEVARWIHVVSCKQPPAWRVIDDYHCGGYAKSNAGLAAFMDFWEANSNIPLEPVYTGKMFYGLFKLIESGYYPEGT</sequence>
<dbReference type="PANTHER" id="PTHR43780:SF2">
    <property type="entry name" value="1-AMINOCYCLOPROPANE-1-CARBOXYLATE DEAMINASE-RELATED"/>
    <property type="match status" value="1"/>
</dbReference>
<comment type="cofactor">
    <cofactor evidence="1">
        <name>pyridoxal 5'-phosphate</name>
        <dbReference type="ChEBI" id="CHEBI:597326"/>
    </cofactor>
</comment>
<dbReference type="PIRSF" id="PIRSF006278">
    <property type="entry name" value="ACCD_DCysDesulf"/>
    <property type="match status" value="1"/>
</dbReference>
<gene>
    <name evidence="4" type="ORF">METZ01_LOCUS34777</name>
</gene>
<feature type="non-terminal residue" evidence="4">
    <location>
        <position position="290"/>
    </location>
</feature>
<organism evidence="4">
    <name type="scientific">marine metagenome</name>
    <dbReference type="NCBI Taxonomy" id="408172"/>
    <lineage>
        <taxon>unclassified sequences</taxon>
        <taxon>metagenomes</taxon>
        <taxon>ecological metagenomes</taxon>
    </lineage>
</organism>
<evidence type="ECO:0000256" key="3">
    <source>
        <dbReference type="ARBA" id="ARBA00022898"/>
    </source>
</evidence>
<dbReference type="InterPro" id="IPR027278">
    <property type="entry name" value="ACCD_DCysDesulf"/>
</dbReference>
<evidence type="ECO:0000256" key="1">
    <source>
        <dbReference type="ARBA" id="ARBA00001933"/>
    </source>
</evidence>
<dbReference type="Gene3D" id="3.40.50.1100">
    <property type="match status" value="2"/>
</dbReference>